<protein>
    <submittedName>
        <fullName evidence="2">FHA domain-containing protein</fullName>
    </submittedName>
</protein>
<gene>
    <name evidence="2" type="ORF">QUV96_09535</name>
</gene>
<dbReference type="Gene3D" id="2.60.200.20">
    <property type="match status" value="1"/>
</dbReference>
<accession>A0ABT7UE24</accession>
<reference evidence="2 3" key="3">
    <citation type="submission" date="2023-06" db="EMBL/GenBank/DDBJ databases">
        <authorList>
            <person name="Zeman M."/>
            <person name="Kubasova T."/>
            <person name="Jahodarova E."/>
            <person name="Nykrynova M."/>
            <person name="Rychlik I."/>
        </authorList>
    </citation>
    <scope>NUCLEOTIDE SEQUENCE [LARGE SCALE GENOMIC DNA]</scope>
    <source>
        <strain evidence="2 3">ET39</strain>
    </source>
</reference>
<evidence type="ECO:0000313" key="3">
    <source>
        <dbReference type="Proteomes" id="UP001529340"/>
    </source>
</evidence>
<dbReference type="Pfam" id="PF00498">
    <property type="entry name" value="FHA"/>
    <property type="match status" value="1"/>
</dbReference>
<dbReference type="EMBL" id="JAUDCG010000049">
    <property type="protein sequence ID" value="MDM8157878.1"/>
    <property type="molecule type" value="Genomic_DNA"/>
</dbReference>
<dbReference type="InterPro" id="IPR008984">
    <property type="entry name" value="SMAD_FHA_dom_sf"/>
</dbReference>
<reference evidence="3" key="1">
    <citation type="submission" date="2023-06" db="EMBL/GenBank/DDBJ databases">
        <title>Identification and characterization of horizontal gene transfer across gut microbiota members of farm animals based on homology search.</title>
        <authorList>
            <person name="Zeman M."/>
            <person name="Kubasova T."/>
            <person name="Jahodarova E."/>
            <person name="Nykrynova M."/>
            <person name="Rychlik I."/>
        </authorList>
    </citation>
    <scope>NUCLEOTIDE SEQUENCE [LARGE SCALE GENOMIC DNA]</scope>
    <source>
        <strain evidence="3">ET39</strain>
    </source>
</reference>
<reference evidence="2 3" key="2">
    <citation type="submission" date="2023-06" db="EMBL/GenBank/DDBJ databases">
        <title>Identification and characterization of horizontal gene transfer across gut microbiota members of farm animals based on homology search.</title>
        <authorList>
            <person name="Schwarzerova J."/>
            <person name="Nykrynova M."/>
            <person name="Jureckova K."/>
            <person name="Cejkova D."/>
            <person name="Rychlik I."/>
        </authorList>
    </citation>
    <scope>NUCLEOTIDE SEQUENCE [LARGE SCALE GENOMIC DNA]</scope>
    <source>
        <strain evidence="2 3">ET39</strain>
    </source>
</reference>
<sequence>MLQGLEEIREQDGFLHVRLRREEDFDPYIYEQIRMDEECLQPLQQQKHTFRYELGGLLSLSCFLGQYRFERAEGYCFLIQLLEHIVRVNRNKPVVMDVRYIYLPPQGNFFRFLCVPLNVEHWYLQKEECREFAQYLAGHFQTQEAYEIIGFLVRSVHGPEFSLTALLQGVLILRELYTPKQSFWQRLRTKSQKQTFAARIEVLSRTDALAHVEEPSQTKPPAINLEKTSVLGMPVQKKACLQSDTQTFWLQGTSMEIGREQDCEICLDSAQVSKRHLRLRCEQGRWYARDLRSRNGSTLNGKRMQREMRLREGMVLMIADRRFVFHEASG</sequence>
<dbReference type="InterPro" id="IPR000253">
    <property type="entry name" value="FHA_dom"/>
</dbReference>
<keyword evidence="3" id="KW-1185">Reference proteome</keyword>
<dbReference type="RefSeq" id="WP_289608321.1">
    <property type="nucleotide sequence ID" value="NZ_JAUDCG010000049.1"/>
</dbReference>
<feature type="domain" description="FHA" evidence="1">
    <location>
        <begin position="255"/>
        <end position="304"/>
    </location>
</feature>
<dbReference type="SUPFAM" id="SSF49879">
    <property type="entry name" value="SMAD/FHA domain"/>
    <property type="match status" value="1"/>
</dbReference>
<dbReference type="CDD" id="cd00060">
    <property type="entry name" value="FHA"/>
    <property type="match status" value="1"/>
</dbReference>
<organism evidence="2 3">
    <name type="scientific">Amedibacillus dolichus</name>
    <dbReference type="NCBI Taxonomy" id="31971"/>
    <lineage>
        <taxon>Bacteria</taxon>
        <taxon>Bacillati</taxon>
        <taxon>Bacillota</taxon>
        <taxon>Erysipelotrichia</taxon>
        <taxon>Erysipelotrichales</taxon>
        <taxon>Erysipelotrichaceae</taxon>
        <taxon>Amedibacillus</taxon>
    </lineage>
</organism>
<dbReference type="SMART" id="SM00240">
    <property type="entry name" value="FHA"/>
    <property type="match status" value="1"/>
</dbReference>
<dbReference type="InterPro" id="IPR050923">
    <property type="entry name" value="Cell_Proc_Reg/RNA_Proc"/>
</dbReference>
<dbReference type="PROSITE" id="PS50006">
    <property type="entry name" value="FHA_DOMAIN"/>
    <property type="match status" value="1"/>
</dbReference>
<name>A0ABT7UE24_9FIRM</name>
<dbReference type="PANTHER" id="PTHR23308">
    <property type="entry name" value="NUCLEAR INHIBITOR OF PROTEIN PHOSPHATASE-1"/>
    <property type="match status" value="1"/>
</dbReference>
<evidence type="ECO:0000313" key="2">
    <source>
        <dbReference type="EMBL" id="MDM8157878.1"/>
    </source>
</evidence>
<evidence type="ECO:0000259" key="1">
    <source>
        <dbReference type="PROSITE" id="PS50006"/>
    </source>
</evidence>
<proteinExistence type="predicted"/>
<comment type="caution">
    <text evidence="2">The sequence shown here is derived from an EMBL/GenBank/DDBJ whole genome shotgun (WGS) entry which is preliminary data.</text>
</comment>
<dbReference type="Proteomes" id="UP001529340">
    <property type="component" value="Unassembled WGS sequence"/>
</dbReference>